<evidence type="ECO:0000313" key="4">
    <source>
        <dbReference type="Proteomes" id="UP000245992"/>
    </source>
</evidence>
<dbReference type="Proteomes" id="UP000245992">
    <property type="component" value="Unassembled WGS sequence"/>
</dbReference>
<protein>
    <submittedName>
        <fullName evidence="3">Uncharacterized protein</fullName>
    </submittedName>
</protein>
<keyword evidence="2" id="KW-0812">Transmembrane</keyword>
<accession>A0A2T7SQG5</accession>
<keyword evidence="2" id="KW-0472">Membrane</keyword>
<feature type="region of interest" description="Disordered" evidence="1">
    <location>
        <begin position="573"/>
        <end position="592"/>
    </location>
</feature>
<comment type="caution">
    <text evidence="3">The sequence shown here is derived from an EMBL/GenBank/DDBJ whole genome shotgun (WGS) entry which is preliminary data.</text>
</comment>
<feature type="transmembrane region" description="Helical" evidence="2">
    <location>
        <begin position="477"/>
        <end position="507"/>
    </location>
</feature>
<organism evidence="3 4">
    <name type="scientific">Streptomyces scopuliridis RB72</name>
    <dbReference type="NCBI Taxonomy" id="1440053"/>
    <lineage>
        <taxon>Bacteria</taxon>
        <taxon>Bacillati</taxon>
        <taxon>Actinomycetota</taxon>
        <taxon>Actinomycetes</taxon>
        <taxon>Kitasatosporales</taxon>
        <taxon>Streptomycetaceae</taxon>
        <taxon>Streptomyces</taxon>
    </lineage>
</organism>
<evidence type="ECO:0000313" key="3">
    <source>
        <dbReference type="EMBL" id="PVE05219.1"/>
    </source>
</evidence>
<evidence type="ECO:0000256" key="1">
    <source>
        <dbReference type="SAM" id="MobiDB-lite"/>
    </source>
</evidence>
<evidence type="ECO:0000256" key="2">
    <source>
        <dbReference type="SAM" id="Phobius"/>
    </source>
</evidence>
<dbReference type="STRING" id="1440053.GCA_000718095_04295"/>
<reference evidence="3 4" key="1">
    <citation type="submission" date="2013-12" db="EMBL/GenBank/DDBJ databases">
        <title>Annotated genome of Streptomyces scopuliridis.</title>
        <authorList>
            <person name="Olson J.B."/>
        </authorList>
    </citation>
    <scope>NUCLEOTIDE SEQUENCE [LARGE SCALE GENOMIC DNA]</scope>
    <source>
        <strain evidence="3 4">RB72</strain>
    </source>
</reference>
<keyword evidence="4" id="KW-1185">Reference proteome</keyword>
<dbReference type="EMBL" id="AZSP01000342">
    <property type="protein sequence ID" value="PVE05219.1"/>
    <property type="molecule type" value="Genomic_DNA"/>
</dbReference>
<proteinExistence type="predicted"/>
<dbReference type="OrthoDB" id="3948624at2"/>
<sequence length="592" mass="65023">MSEVDYHLRRQVDRVNSLVVRLGEQVGAVSGQVSAVGQAQQETRTELQQLRADFMTFVRQAELTANIQQAETRVGVIQDKMDHEFGHHKVVRRSAVGMLQAFDTGLVSDETVRNVGEQLMIQTPRYWLAPALIALSSWAADDQSLCERAVEEAFRRSPDRTSLFFALVLRRQGRHAGAVRWLRHYLNVQDPAALGREFAVILESISQGAFGAAGRELLRDTLATWRETLLADEATETAQVTRWRAEIDSMRAPSAQADFPRLAAVSPEWAQLDAVLSSARAQQAVLDKYTAMMARESEPSDRIEDAVDDILDRLVGEYDDEELPLRRDLAFNNAVIDNGGDRDAAKQAVDIDSASLEETLDYLTVQTTSALNPGAIGASPATQRLSVAACHSWFKRAHASFSRDYRAAIPPDVGAYFATTHGVGAQTFALPPWSGSFTTPLETLEASLAAHWDGHARPFIDSLAFPWRQKALLPGGIVLAVLLLFSPFHVGFAFVAALIVGGVWALVLHNRADAARKLQETARQSLERAKQESVGTLRAARAELTDWQSRFQRADAVEAATRAMIASLATAAHASSPYEGRTVTEPAEEQTS</sequence>
<gene>
    <name evidence="3" type="ORF">Y717_02260</name>
</gene>
<dbReference type="AlphaFoldDB" id="A0A2T7SQG5"/>
<name>A0A2T7SQG5_9ACTN</name>
<dbReference type="RefSeq" id="WP_030353302.1">
    <property type="nucleotide sequence ID" value="NZ_AZSP01000342.1"/>
</dbReference>
<keyword evidence="2" id="KW-1133">Transmembrane helix</keyword>